<name>A0A9X3EN81_9BACT</name>
<evidence type="ECO:0000256" key="1">
    <source>
        <dbReference type="SAM" id="MobiDB-lite"/>
    </source>
</evidence>
<evidence type="ECO:0000313" key="3">
    <source>
        <dbReference type="Proteomes" id="UP001150924"/>
    </source>
</evidence>
<organism evidence="2 3">
    <name type="scientific">Nannocystis pusilla</name>
    <dbReference type="NCBI Taxonomy" id="889268"/>
    <lineage>
        <taxon>Bacteria</taxon>
        <taxon>Pseudomonadati</taxon>
        <taxon>Myxococcota</taxon>
        <taxon>Polyangia</taxon>
        <taxon>Nannocystales</taxon>
        <taxon>Nannocystaceae</taxon>
        <taxon>Nannocystis</taxon>
    </lineage>
</organism>
<feature type="region of interest" description="Disordered" evidence="1">
    <location>
        <begin position="502"/>
        <end position="537"/>
    </location>
</feature>
<dbReference type="RefSeq" id="WP_267769762.1">
    <property type="nucleotide sequence ID" value="NZ_JAPNKE010000002.1"/>
</dbReference>
<dbReference type="InterPro" id="IPR036465">
    <property type="entry name" value="vWFA_dom_sf"/>
</dbReference>
<feature type="compositionally biased region" description="Pro residues" evidence="1">
    <location>
        <begin position="11"/>
        <end position="24"/>
    </location>
</feature>
<comment type="caution">
    <text evidence="2">The sequence shown here is derived from an EMBL/GenBank/DDBJ whole genome shotgun (WGS) entry which is preliminary data.</text>
</comment>
<proteinExistence type="predicted"/>
<dbReference type="EMBL" id="JAPNKE010000002">
    <property type="protein sequence ID" value="MCY1007174.1"/>
    <property type="molecule type" value="Genomic_DNA"/>
</dbReference>
<dbReference type="SUPFAM" id="SSF53300">
    <property type="entry name" value="vWA-like"/>
    <property type="match status" value="1"/>
</dbReference>
<feature type="region of interest" description="Disordered" evidence="1">
    <location>
        <begin position="1"/>
        <end position="41"/>
    </location>
</feature>
<evidence type="ECO:0008006" key="4">
    <source>
        <dbReference type="Google" id="ProtNLM"/>
    </source>
</evidence>
<accession>A0A9X3EN81</accession>
<dbReference type="AlphaFoldDB" id="A0A9X3EN81"/>
<evidence type="ECO:0000313" key="2">
    <source>
        <dbReference type="EMBL" id="MCY1007174.1"/>
    </source>
</evidence>
<gene>
    <name evidence="2" type="ORF">OV079_16750</name>
</gene>
<keyword evidence="3" id="KW-1185">Reference proteome</keyword>
<dbReference type="Proteomes" id="UP001150924">
    <property type="component" value="Unassembled WGS sequence"/>
</dbReference>
<reference evidence="2" key="1">
    <citation type="submission" date="2022-11" db="EMBL/GenBank/DDBJ databases">
        <title>Minimal conservation of predation-associated metabolite biosynthetic gene clusters underscores biosynthetic potential of Myxococcota including descriptions for ten novel species: Archangium lansinium sp. nov., Myxococcus landrumus sp. nov., Nannocystis bai.</title>
        <authorList>
            <person name="Ahearne A."/>
            <person name="Stevens C."/>
            <person name="Phillips K."/>
        </authorList>
    </citation>
    <scope>NUCLEOTIDE SEQUENCE</scope>
    <source>
        <strain evidence="2">Na p29</strain>
    </source>
</reference>
<protein>
    <recommendedName>
        <fullName evidence="4">VWFA domain-containing protein</fullName>
    </recommendedName>
</protein>
<sequence>MPASMADVRKPPPPRAAPPQPPAPRTSRPAAGGQAQAPRVTPNVAELERQVGSLALSQIDGAGALAMMRALVWQGILARLGVAVPLVILHDLGCLITGLGGPGPVVKGIAESELCEAWRGLLVELGESDLVRAQAGWKHRDQMIGVVLARVFAPVVPQLPDDVRVLRPIELPVDAVHYAKVEPSSAYTRYDQRQTIAWLQTLTTHRLLPLLAVEQIDVDALRLFGLFRGGPGEAAAGVDLADLYNVMVSPALADVIDFSMELLPSILEVKREAGQQVFSIDGYASIERFGGVDDLELSQLAYDEDIFEQKFIDDELFYFTHEKQVENEHRTHYVLVDGSASMRGVREVFARGLALALCKRLALLGEHVILRFFDSRLYEGVKVGAQGHAEVPYVLQFRAEHGRNYARVIRQINAELSAPRRSGGGGGGKVLVYLLTHGECQLPPDDVAALAARAPIYGVFILPSSGVLDLGYLDLFYRVHVIDDQAISHGRRAQRARQIISDVEAGHRQAQPTRRKTGAPKTMSVGTGLKGQGRRRR</sequence>